<comment type="caution">
    <text evidence="8">The sequence shown here is derived from an EMBL/GenBank/DDBJ whole genome shotgun (WGS) entry which is preliminary data.</text>
</comment>
<evidence type="ECO:0000259" key="7">
    <source>
        <dbReference type="Pfam" id="PF25035"/>
    </source>
</evidence>
<accession>A0ABV0NC99</accession>
<dbReference type="Pfam" id="PF25035">
    <property type="entry name" value="SYNE1"/>
    <property type="match status" value="1"/>
</dbReference>
<protein>
    <recommendedName>
        <fullName evidence="7">Nesprin-1/2 domain-containing protein</fullName>
    </recommendedName>
</protein>
<evidence type="ECO:0000256" key="1">
    <source>
        <dbReference type="ARBA" id="ARBA00004308"/>
    </source>
</evidence>
<dbReference type="SUPFAM" id="SSF46966">
    <property type="entry name" value="Spectrin repeat"/>
    <property type="match status" value="2"/>
</dbReference>
<evidence type="ECO:0000256" key="5">
    <source>
        <dbReference type="SAM" id="Coils"/>
    </source>
</evidence>
<keyword evidence="5" id="KW-0175">Coiled coil</keyword>
<keyword evidence="3" id="KW-0677">Repeat</keyword>
<evidence type="ECO:0000313" key="9">
    <source>
        <dbReference type="Proteomes" id="UP001476798"/>
    </source>
</evidence>
<dbReference type="EMBL" id="JAHRIO010031912">
    <property type="protein sequence ID" value="MEQ2169011.1"/>
    <property type="molecule type" value="Genomic_DNA"/>
</dbReference>
<evidence type="ECO:0000256" key="2">
    <source>
        <dbReference type="ARBA" id="ARBA00022553"/>
    </source>
</evidence>
<feature type="region of interest" description="Disordered" evidence="6">
    <location>
        <begin position="127"/>
        <end position="198"/>
    </location>
</feature>
<dbReference type="PANTHER" id="PTHR14514">
    <property type="entry name" value="PKA ANCHORING PROTEIN"/>
    <property type="match status" value="1"/>
</dbReference>
<dbReference type="Gene3D" id="1.20.58.60">
    <property type="match status" value="2"/>
</dbReference>
<name>A0ABV0NC99_9TELE</name>
<feature type="coiled-coil region" evidence="5">
    <location>
        <begin position="6"/>
        <end position="66"/>
    </location>
</feature>
<evidence type="ECO:0000256" key="4">
    <source>
        <dbReference type="ARBA" id="ARBA00023136"/>
    </source>
</evidence>
<dbReference type="Proteomes" id="UP001476798">
    <property type="component" value="Unassembled WGS sequence"/>
</dbReference>
<organism evidence="8 9">
    <name type="scientific">Goodea atripinnis</name>
    <dbReference type="NCBI Taxonomy" id="208336"/>
    <lineage>
        <taxon>Eukaryota</taxon>
        <taxon>Metazoa</taxon>
        <taxon>Chordata</taxon>
        <taxon>Craniata</taxon>
        <taxon>Vertebrata</taxon>
        <taxon>Euteleostomi</taxon>
        <taxon>Actinopterygii</taxon>
        <taxon>Neopterygii</taxon>
        <taxon>Teleostei</taxon>
        <taxon>Neoteleostei</taxon>
        <taxon>Acanthomorphata</taxon>
        <taxon>Ovalentaria</taxon>
        <taxon>Atherinomorphae</taxon>
        <taxon>Cyprinodontiformes</taxon>
        <taxon>Goodeidae</taxon>
        <taxon>Goodea</taxon>
    </lineage>
</organism>
<proteinExistence type="predicted"/>
<feature type="non-terminal residue" evidence="8">
    <location>
        <position position="1"/>
    </location>
</feature>
<sequence length="374" mass="43058">AFQRQVQECLTQLELINKQYRRLARENRTDSSHRLREMVHDGNRRWDNLQKRVAAILRRLKAFQQEIYLNTAKIELVFRQGEALIEKSEPLDAAVIEEELEELQRYCQEVFGRVDRYYKKLTRLPWDESPIPRPSSRPPSGTAALIRADRSGRDTPASVDSIPLEWDHDYDLSRGLESPGGRANTERSRSHGEEDEYLRTSTTVLSGEPGQLEASLRQLDQALDASRYHLQQREASANCSSPDSTYMGYMRLMGECRGSIDAVKRAEGELTKDEDDMPGLTNPTSAETQSAGVIERWELIQAQSLSEKHREKQNLQQWQQLISDLQTMRAWLGQSEAELSQLRGLDVSTNIHTIQQRIKKLKVCCLLEIQHWRG</sequence>
<dbReference type="PANTHER" id="PTHR14514:SF3">
    <property type="entry name" value="NESPRIN-1"/>
    <property type="match status" value="1"/>
</dbReference>
<gene>
    <name evidence="8" type="ORF">GOODEAATRI_020565</name>
</gene>
<feature type="compositionally biased region" description="Basic and acidic residues" evidence="6">
    <location>
        <begin position="165"/>
        <end position="174"/>
    </location>
</feature>
<evidence type="ECO:0000256" key="3">
    <source>
        <dbReference type="ARBA" id="ARBA00022737"/>
    </source>
</evidence>
<comment type="subcellular location">
    <subcellularLocation>
        <location evidence="1">Endomembrane system</location>
    </subcellularLocation>
</comment>
<evidence type="ECO:0000256" key="6">
    <source>
        <dbReference type="SAM" id="MobiDB-lite"/>
    </source>
</evidence>
<keyword evidence="2" id="KW-0597">Phosphoprotein</keyword>
<dbReference type="InterPro" id="IPR056887">
    <property type="entry name" value="SYNE1/2_dom"/>
</dbReference>
<reference evidence="8 9" key="1">
    <citation type="submission" date="2021-06" db="EMBL/GenBank/DDBJ databases">
        <authorList>
            <person name="Palmer J.M."/>
        </authorList>
    </citation>
    <scope>NUCLEOTIDE SEQUENCE [LARGE SCALE GENOMIC DNA]</scope>
    <source>
        <strain evidence="8 9">GA_2019</strain>
        <tissue evidence="8">Muscle</tissue>
    </source>
</reference>
<keyword evidence="4" id="KW-0472">Membrane</keyword>
<keyword evidence="9" id="KW-1185">Reference proteome</keyword>
<feature type="domain" description="Nesprin-1/2" evidence="7">
    <location>
        <begin position="120"/>
        <end position="199"/>
    </location>
</feature>
<evidence type="ECO:0000313" key="8">
    <source>
        <dbReference type="EMBL" id="MEQ2169011.1"/>
    </source>
</evidence>